<dbReference type="GeneID" id="24101743"/>
<gene>
    <name evidence="2" type="ORF">FIBRA_09146</name>
</gene>
<reference evidence="2 3" key="1">
    <citation type="journal article" date="2012" name="Appl. Environ. Microbiol.">
        <title>Short-read sequencing for genomic analysis of the brown rot fungus Fibroporia radiculosa.</title>
        <authorList>
            <person name="Tang J.D."/>
            <person name="Perkins A.D."/>
            <person name="Sonstegard T.S."/>
            <person name="Schroeder S.G."/>
            <person name="Burgess S.C."/>
            <person name="Diehl S.V."/>
        </authorList>
    </citation>
    <scope>NUCLEOTIDE SEQUENCE [LARGE SCALE GENOMIC DNA]</scope>
    <source>
        <strain evidence="2 3">TFFH 294</strain>
    </source>
</reference>
<evidence type="ECO:0000313" key="2">
    <source>
        <dbReference type="EMBL" id="CCM06843.1"/>
    </source>
</evidence>
<proteinExistence type="predicted"/>
<dbReference type="HOGENOM" id="CLU_049341_0_0_1"/>
<feature type="region of interest" description="Disordered" evidence="1">
    <location>
        <begin position="128"/>
        <end position="156"/>
    </location>
</feature>
<dbReference type="Proteomes" id="UP000006352">
    <property type="component" value="Unassembled WGS sequence"/>
</dbReference>
<protein>
    <submittedName>
        <fullName evidence="2">Uncharacterized protein</fullName>
    </submittedName>
</protein>
<organism evidence="2 3">
    <name type="scientific">Fibroporia radiculosa</name>
    <dbReference type="NCBI Taxonomy" id="599839"/>
    <lineage>
        <taxon>Eukaryota</taxon>
        <taxon>Fungi</taxon>
        <taxon>Dikarya</taxon>
        <taxon>Basidiomycota</taxon>
        <taxon>Agaricomycotina</taxon>
        <taxon>Agaricomycetes</taxon>
        <taxon>Polyporales</taxon>
        <taxon>Fibroporiaceae</taxon>
        <taxon>Fibroporia</taxon>
    </lineage>
</organism>
<dbReference type="InParanoid" id="J4GJ02"/>
<evidence type="ECO:0000313" key="3">
    <source>
        <dbReference type="Proteomes" id="UP000006352"/>
    </source>
</evidence>
<name>J4GJ02_9APHY</name>
<dbReference type="AlphaFoldDB" id="J4GJ02"/>
<accession>J4GJ02</accession>
<keyword evidence="3" id="KW-1185">Reference proteome</keyword>
<evidence type="ECO:0000256" key="1">
    <source>
        <dbReference type="SAM" id="MobiDB-lite"/>
    </source>
</evidence>
<sequence>MTGPQRAPTPYPSHFQTLEESFMAGIIEMPTLIQPILSFPSQQESNNSLLEFLDEGGFCYPFAPLSHVTHRLFLIPGPSNSSSNDAVVLHQFPGPIEVPPTDSEASTSSYHMAPIQFFPSSLPMAISSSLDPDHPHAESSPPDFPSIPPLTSNVSDNGSLSNAPNLQLLANVSKYITASEGGHSSDSQEFVVYNIDPLECILPYFPGAYANFITQPPMGIPLNGNPAFRLRWILTMMADALCTAEPVGNWNSLDKEWEEDTWEYLLMRDDNVLESLWASLQDLRDPGLTNEVDHYQAIDAEINLLLAACSSINAELLHSQEEISQCQTCLKGANLEEQLKLHEFPIITPVSGTMPQ</sequence>
<dbReference type="EMBL" id="HE797530">
    <property type="protein sequence ID" value="CCM06843.1"/>
    <property type="molecule type" value="Genomic_DNA"/>
</dbReference>
<dbReference type="RefSeq" id="XP_012176864.1">
    <property type="nucleotide sequence ID" value="XM_012321474.1"/>
</dbReference>